<protein>
    <recommendedName>
        <fullName evidence="6">Cilia- and flagella-associated protein 263</fullName>
    </recommendedName>
</protein>
<feature type="coiled-coil region" evidence="7">
    <location>
        <begin position="348"/>
        <end position="435"/>
    </location>
</feature>
<dbReference type="PANTHER" id="PTHR15654">
    <property type="entry name" value="COILED-COIL DOMAIN-CONTAINING PROTEIN 113-RELATED"/>
    <property type="match status" value="1"/>
</dbReference>
<evidence type="ECO:0000256" key="1">
    <source>
        <dbReference type="ARBA" id="ARBA00004138"/>
    </source>
</evidence>
<evidence type="ECO:0000313" key="11">
    <source>
        <dbReference type="Proteomes" id="UP000037069"/>
    </source>
</evidence>
<organism evidence="10 11">
    <name type="scientific">Lucilia cuprina</name>
    <name type="common">Green bottle fly</name>
    <name type="synonym">Australian sheep blowfly</name>
    <dbReference type="NCBI Taxonomy" id="7375"/>
    <lineage>
        <taxon>Eukaryota</taxon>
        <taxon>Metazoa</taxon>
        <taxon>Ecdysozoa</taxon>
        <taxon>Arthropoda</taxon>
        <taxon>Hexapoda</taxon>
        <taxon>Insecta</taxon>
        <taxon>Pterygota</taxon>
        <taxon>Neoptera</taxon>
        <taxon>Endopterygota</taxon>
        <taxon>Diptera</taxon>
        <taxon>Brachycera</taxon>
        <taxon>Muscomorpha</taxon>
        <taxon>Oestroidea</taxon>
        <taxon>Calliphoridae</taxon>
        <taxon>Luciliinae</taxon>
        <taxon>Lucilia</taxon>
    </lineage>
</organism>
<dbReference type="GO" id="GO:0005930">
    <property type="term" value="C:axoneme"/>
    <property type="evidence" value="ECO:0007669"/>
    <property type="project" value="TreeGrafter"/>
</dbReference>
<comment type="similarity">
    <text evidence="5">Belongs to the CFAP263 family.</text>
</comment>
<gene>
    <name evidence="10" type="ORF">FF38_13762</name>
</gene>
<evidence type="ECO:0000313" key="10">
    <source>
        <dbReference type="EMBL" id="KNC22963.1"/>
    </source>
</evidence>
<feature type="compositionally biased region" description="Polar residues" evidence="8">
    <location>
        <begin position="11"/>
        <end position="26"/>
    </location>
</feature>
<dbReference type="AlphaFoldDB" id="A0A0L0BSK9"/>
<feature type="compositionally biased region" description="Low complexity" evidence="8">
    <location>
        <begin position="1"/>
        <end position="10"/>
    </location>
</feature>
<feature type="coiled-coil region" evidence="7">
    <location>
        <begin position="270"/>
        <end position="297"/>
    </location>
</feature>
<evidence type="ECO:0000259" key="9">
    <source>
        <dbReference type="Pfam" id="PF13870"/>
    </source>
</evidence>
<comment type="subcellular location">
    <subcellularLocation>
        <location evidence="1">Cell projection</location>
        <location evidence="1">Cilium</location>
    </subcellularLocation>
</comment>
<sequence>MSSSITSKSSNFTGHTSGTLATPTRKQIQPLTSNDIASNELALENFINSLQLSTFFQLPEDEQKLRLDKFDVLELYQAAQNINREFGMVKLENFFLIDFLEKNDPKLLIGLEQRRATAQTPAQINVLKVGGKRTSNVSVGGVGVGGGSGSLVGFKAKSVLSKSLMSVLTTGSLKKAHEYKLNFRAKTDMAEKLANEVEKRVQEMEKNASQEIKLLRGHMEEMHFQLIETQETAKNFELHFLRDENDLAFLSNATDKQLERKFRKFVNNWIKNARALLATMRLKITALQEHCQQLRNELLTKADLSGILTAIDFEKLIIKRTELLNALEEKNSHMAGLKGVTGKASLSMAEEKQIMMNIEEESKQLNNKTLEVVKTIAKLEKEAEIVEAENQKDVATLENLRLQLERYEAPSINEYVQKKEEVLALEKEEKMLRRKIYILNMKLDNTQKKCKRQMNSSIFINIVED</sequence>
<dbReference type="InterPro" id="IPR025254">
    <property type="entry name" value="CCDC113/CCDC96_CC"/>
</dbReference>
<reference evidence="10 11" key="1">
    <citation type="journal article" date="2015" name="Nat. Commun.">
        <title>Lucilia cuprina genome unlocks parasitic fly biology to underpin future interventions.</title>
        <authorList>
            <person name="Anstead C.A."/>
            <person name="Korhonen P.K."/>
            <person name="Young N.D."/>
            <person name="Hall R.S."/>
            <person name="Jex A.R."/>
            <person name="Murali S.C."/>
            <person name="Hughes D.S."/>
            <person name="Lee S.F."/>
            <person name="Perry T."/>
            <person name="Stroehlein A.J."/>
            <person name="Ansell B.R."/>
            <person name="Breugelmans B."/>
            <person name="Hofmann A."/>
            <person name="Qu J."/>
            <person name="Dugan S."/>
            <person name="Lee S.L."/>
            <person name="Chao H."/>
            <person name="Dinh H."/>
            <person name="Han Y."/>
            <person name="Doddapaneni H.V."/>
            <person name="Worley K.C."/>
            <person name="Muzny D.M."/>
            <person name="Ioannidis P."/>
            <person name="Waterhouse R.M."/>
            <person name="Zdobnov E.M."/>
            <person name="James P.J."/>
            <person name="Bagnall N.H."/>
            <person name="Kotze A.C."/>
            <person name="Gibbs R.A."/>
            <person name="Richards S."/>
            <person name="Batterham P."/>
            <person name="Gasser R.B."/>
        </authorList>
    </citation>
    <scope>NUCLEOTIDE SEQUENCE [LARGE SCALE GENOMIC DNA]</scope>
    <source>
        <strain evidence="10 11">LS</strain>
        <tissue evidence="10">Full body</tissue>
    </source>
</reference>
<feature type="coiled-coil region" evidence="7">
    <location>
        <begin position="187"/>
        <end position="214"/>
    </location>
</feature>
<evidence type="ECO:0000256" key="4">
    <source>
        <dbReference type="ARBA" id="ARBA00023273"/>
    </source>
</evidence>
<dbReference type="STRING" id="7375.A0A0L0BSK9"/>
<feature type="domain" description="CCDC113/CCDC96 coiled-coil" evidence="9">
    <location>
        <begin position="271"/>
        <end position="444"/>
    </location>
</feature>
<dbReference type="Pfam" id="PF13870">
    <property type="entry name" value="CCDC113_CCDC96_CC"/>
    <property type="match status" value="1"/>
</dbReference>
<dbReference type="OrthoDB" id="10259713at2759"/>
<keyword evidence="2" id="KW-0970">Cilium biogenesis/degradation</keyword>
<evidence type="ECO:0000256" key="7">
    <source>
        <dbReference type="SAM" id="Coils"/>
    </source>
</evidence>
<comment type="caution">
    <text evidence="10">The sequence shown here is derived from an EMBL/GenBank/DDBJ whole genome shotgun (WGS) entry which is preliminary data.</text>
</comment>
<dbReference type="PANTHER" id="PTHR15654:SF2">
    <property type="entry name" value="COILED-COIL DOMAIN-CONTAINING PROTEIN 113"/>
    <property type="match status" value="1"/>
</dbReference>
<feature type="region of interest" description="Disordered" evidence="8">
    <location>
        <begin position="1"/>
        <end position="26"/>
    </location>
</feature>
<name>A0A0L0BSK9_LUCCU</name>
<evidence type="ECO:0000256" key="6">
    <source>
        <dbReference type="ARBA" id="ARBA00044798"/>
    </source>
</evidence>
<evidence type="ECO:0000256" key="3">
    <source>
        <dbReference type="ARBA" id="ARBA00023054"/>
    </source>
</evidence>
<dbReference type="InterPro" id="IPR051885">
    <property type="entry name" value="CC_CF"/>
</dbReference>
<evidence type="ECO:0000256" key="2">
    <source>
        <dbReference type="ARBA" id="ARBA00022794"/>
    </source>
</evidence>
<dbReference type="OMA" id="TCQQHRA"/>
<proteinExistence type="inferred from homology"/>
<dbReference type="EMBL" id="JRES01001431">
    <property type="protein sequence ID" value="KNC22963.1"/>
    <property type="molecule type" value="Genomic_DNA"/>
</dbReference>
<accession>A0A0L0BSK9</accession>
<dbReference type="Proteomes" id="UP000037069">
    <property type="component" value="Unassembled WGS sequence"/>
</dbReference>
<keyword evidence="3 7" id="KW-0175">Coiled coil</keyword>
<evidence type="ECO:0000256" key="5">
    <source>
        <dbReference type="ARBA" id="ARBA00044506"/>
    </source>
</evidence>
<dbReference type="GO" id="GO:0036064">
    <property type="term" value="C:ciliary basal body"/>
    <property type="evidence" value="ECO:0007669"/>
    <property type="project" value="TreeGrafter"/>
</dbReference>
<keyword evidence="4" id="KW-0966">Cell projection</keyword>
<evidence type="ECO:0000256" key="8">
    <source>
        <dbReference type="SAM" id="MobiDB-lite"/>
    </source>
</evidence>
<dbReference type="GO" id="GO:0060271">
    <property type="term" value="P:cilium assembly"/>
    <property type="evidence" value="ECO:0007669"/>
    <property type="project" value="TreeGrafter"/>
</dbReference>
<keyword evidence="11" id="KW-1185">Reference proteome</keyword>